<accession>A0A918N135</accession>
<dbReference type="Proteomes" id="UP000631300">
    <property type="component" value="Unassembled WGS sequence"/>
</dbReference>
<evidence type="ECO:0000313" key="2">
    <source>
        <dbReference type="Proteomes" id="UP000631300"/>
    </source>
</evidence>
<reference evidence="1" key="2">
    <citation type="submission" date="2020-09" db="EMBL/GenBank/DDBJ databases">
        <authorList>
            <person name="Sun Q."/>
            <person name="Kim S."/>
        </authorList>
    </citation>
    <scope>NUCLEOTIDE SEQUENCE</scope>
    <source>
        <strain evidence="1">KCTC 22164</strain>
    </source>
</reference>
<organism evidence="1 2">
    <name type="scientific">Alteromonas halophila</name>
    <dbReference type="NCBI Taxonomy" id="516698"/>
    <lineage>
        <taxon>Bacteria</taxon>
        <taxon>Pseudomonadati</taxon>
        <taxon>Pseudomonadota</taxon>
        <taxon>Gammaproteobacteria</taxon>
        <taxon>Alteromonadales</taxon>
        <taxon>Alteromonadaceae</taxon>
        <taxon>Alteromonas/Salinimonas group</taxon>
        <taxon>Alteromonas</taxon>
    </lineage>
</organism>
<protein>
    <submittedName>
        <fullName evidence="1">Uncharacterized protein</fullName>
    </submittedName>
</protein>
<comment type="caution">
    <text evidence="1">The sequence shown here is derived from an EMBL/GenBank/DDBJ whole genome shotgun (WGS) entry which is preliminary data.</text>
</comment>
<name>A0A918N135_9ALTE</name>
<reference evidence="1" key="1">
    <citation type="journal article" date="2014" name="Int. J. Syst. Evol. Microbiol.">
        <title>Complete genome sequence of Corynebacterium casei LMG S-19264T (=DSM 44701T), isolated from a smear-ripened cheese.</title>
        <authorList>
            <consortium name="US DOE Joint Genome Institute (JGI-PGF)"/>
            <person name="Walter F."/>
            <person name="Albersmeier A."/>
            <person name="Kalinowski J."/>
            <person name="Ruckert C."/>
        </authorList>
    </citation>
    <scope>NUCLEOTIDE SEQUENCE</scope>
    <source>
        <strain evidence="1">KCTC 22164</strain>
    </source>
</reference>
<keyword evidence="2" id="KW-1185">Reference proteome</keyword>
<proteinExistence type="predicted"/>
<evidence type="ECO:0000313" key="1">
    <source>
        <dbReference type="EMBL" id="GGW96790.1"/>
    </source>
</evidence>
<sequence length="66" mass="7473">MKYKYLSDKDIKEMNLSDDRAKELEQSISLAIERGSKCNKCNCSGFEVGNPTTKCRKCGHSVQSHM</sequence>
<dbReference type="EMBL" id="BMXP01000014">
    <property type="protein sequence ID" value="GGW96790.1"/>
    <property type="molecule type" value="Genomic_DNA"/>
</dbReference>
<gene>
    <name evidence="1" type="ORF">GCM10007391_33580</name>
</gene>
<dbReference type="AlphaFoldDB" id="A0A918N135"/>